<dbReference type="EMBL" id="KB743709">
    <property type="protein sequence ID" value="EOA97373.1"/>
    <property type="molecule type" value="Genomic_DNA"/>
</dbReference>
<keyword evidence="2" id="KW-1185">Reference proteome</keyword>
<sequence>MTGNEQTNPVIQQRAIPYPINQIPPPARTKENPNIHMNDEHKLNYVKLQNTASEQTVGDDLSMTSPSHLCCNGIYTPALSSMKSALKAAMILVSQEFQILNEAERKQGNLIPQGHKEGENKMSIGTLECVQALQAMLRQYSHMCQEQSSYRADSDIKQIEKATRPNLIWLNHSLDKKTGATNRDVFGAKGCRCLPAYFSFSQKALGTAGLNESSPSQLSKVQDMLSMEKQHTAEKQKVRDYLAATYSLLRKSQQSTAKPEHSRHSFTYGSKCTECLDSFQPNSPISAFATITLE</sequence>
<dbReference type="AlphaFoldDB" id="R0KVV3"/>
<evidence type="ECO:0000313" key="1">
    <source>
        <dbReference type="EMBL" id="EOA97373.1"/>
    </source>
</evidence>
<dbReference type="Proteomes" id="UP000296049">
    <property type="component" value="Unassembled WGS sequence"/>
</dbReference>
<evidence type="ECO:0000313" key="2">
    <source>
        <dbReference type="Proteomes" id="UP000296049"/>
    </source>
</evidence>
<gene>
    <name evidence="1" type="ORF">Anapl_09023</name>
</gene>
<reference evidence="2" key="1">
    <citation type="journal article" date="2013" name="Nat. Genet.">
        <title>The duck genome and transcriptome provide insight into an avian influenza virus reservoir species.</title>
        <authorList>
            <person name="Huang Y."/>
            <person name="Li Y."/>
            <person name="Burt D.W."/>
            <person name="Chen H."/>
            <person name="Zhang Y."/>
            <person name="Qian W."/>
            <person name="Kim H."/>
            <person name="Gan S."/>
            <person name="Zhao Y."/>
            <person name="Li J."/>
            <person name="Yi K."/>
            <person name="Feng H."/>
            <person name="Zhu P."/>
            <person name="Li B."/>
            <person name="Liu Q."/>
            <person name="Fairley S."/>
            <person name="Magor K.E."/>
            <person name="Du Z."/>
            <person name="Hu X."/>
            <person name="Goodman L."/>
            <person name="Tafer H."/>
            <person name="Vignal A."/>
            <person name="Lee T."/>
            <person name="Kim K.W."/>
            <person name="Sheng Z."/>
            <person name="An Y."/>
            <person name="Searle S."/>
            <person name="Herrero J."/>
            <person name="Groenen M.A."/>
            <person name="Crooijmans R.P."/>
            <person name="Faraut T."/>
            <person name="Cai Q."/>
            <person name="Webster R.G."/>
            <person name="Aldridge J.R."/>
            <person name="Warren W.C."/>
            <person name="Bartschat S."/>
            <person name="Kehr S."/>
            <person name="Marz M."/>
            <person name="Stadler P.F."/>
            <person name="Smith J."/>
            <person name="Kraus R.H."/>
            <person name="Zhao Y."/>
            <person name="Ren L."/>
            <person name="Fei J."/>
            <person name="Morisson M."/>
            <person name="Kaiser P."/>
            <person name="Griffin D.K."/>
            <person name="Rao M."/>
            <person name="Pitel F."/>
            <person name="Wang J."/>
            <person name="Li N."/>
        </authorList>
    </citation>
    <scope>NUCLEOTIDE SEQUENCE [LARGE SCALE GENOMIC DNA]</scope>
</reference>
<proteinExistence type="predicted"/>
<accession>R0KVV3</accession>
<organism evidence="1 2">
    <name type="scientific">Anas platyrhynchos</name>
    <name type="common">Mallard</name>
    <name type="synonym">Anas boschas</name>
    <dbReference type="NCBI Taxonomy" id="8839"/>
    <lineage>
        <taxon>Eukaryota</taxon>
        <taxon>Metazoa</taxon>
        <taxon>Chordata</taxon>
        <taxon>Craniata</taxon>
        <taxon>Vertebrata</taxon>
        <taxon>Euteleostomi</taxon>
        <taxon>Archelosauria</taxon>
        <taxon>Archosauria</taxon>
        <taxon>Dinosauria</taxon>
        <taxon>Saurischia</taxon>
        <taxon>Theropoda</taxon>
        <taxon>Coelurosauria</taxon>
        <taxon>Aves</taxon>
        <taxon>Neognathae</taxon>
        <taxon>Galloanserae</taxon>
        <taxon>Anseriformes</taxon>
        <taxon>Anatidae</taxon>
        <taxon>Anatinae</taxon>
        <taxon>Anas</taxon>
    </lineage>
</organism>
<protein>
    <submittedName>
        <fullName evidence="1">Uncharacterized protein</fullName>
    </submittedName>
</protein>
<name>R0KVV3_ANAPL</name>